<evidence type="ECO:0000313" key="9">
    <source>
        <dbReference type="EMBL" id="XDK33113.1"/>
    </source>
</evidence>
<dbReference type="Pfam" id="PF08544">
    <property type="entry name" value="GHMP_kinases_C"/>
    <property type="match status" value="1"/>
</dbReference>
<evidence type="ECO:0000256" key="3">
    <source>
        <dbReference type="ARBA" id="ARBA00022679"/>
    </source>
</evidence>
<dbReference type="PANTHER" id="PTHR31814:SF2">
    <property type="entry name" value="PHOSPHOMEVALONATE KINASE"/>
    <property type="match status" value="1"/>
</dbReference>
<dbReference type="EC" id="2.7.4.2" evidence="2"/>
<evidence type="ECO:0000259" key="7">
    <source>
        <dbReference type="Pfam" id="PF00288"/>
    </source>
</evidence>
<dbReference type="InterPro" id="IPR036554">
    <property type="entry name" value="GHMP_kinase_C_sf"/>
</dbReference>
<dbReference type="Gene3D" id="3.30.230.10">
    <property type="match status" value="1"/>
</dbReference>
<dbReference type="InterPro" id="IPR035102">
    <property type="entry name" value="Phosphomevalonate_kinase"/>
</dbReference>
<dbReference type="PRINTS" id="PR00959">
    <property type="entry name" value="MEVGALKINASE"/>
</dbReference>
<dbReference type="Pfam" id="PF00288">
    <property type="entry name" value="GHMP_kinases_N"/>
    <property type="match status" value="1"/>
</dbReference>
<comment type="pathway">
    <text evidence="1">Isoprenoid biosynthesis; isopentenyl diphosphate biosynthesis via mevalonate pathway; isopentenyl diphosphate from (R)-mevalonate: step 2/3.</text>
</comment>
<evidence type="ECO:0000256" key="4">
    <source>
        <dbReference type="ARBA" id="ARBA00022741"/>
    </source>
</evidence>
<dbReference type="RefSeq" id="WP_368653797.1">
    <property type="nucleotide sequence ID" value="NZ_CP162599.1"/>
</dbReference>
<gene>
    <name evidence="9" type="ORF">AB4Y30_01735</name>
</gene>
<dbReference type="SUPFAM" id="SSF54211">
    <property type="entry name" value="Ribosomal protein S5 domain 2-like"/>
    <property type="match status" value="1"/>
</dbReference>
<protein>
    <recommendedName>
        <fullName evidence="2">phosphomevalonate kinase</fullName>
        <ecNumber evidence="2">2.7.4.2</ecNumber>
    </recommendedName>
</protein>
<dbReference type="InterPro" id="IPR006204">
    <property type="entry name" value="GHMP_kinase_N_dom"/>
</dbReference>
<dbReference type="InterPro" id="IPR020568">
    <property type="entry name" value="Ribosomal_Su5_D2-typ_SF"/>
</dbReference>
<dbReference type="PANTHER" id="PTHR31814">
    <property type="match status" value="1"/>
</dbReference>
<keyword evidence="6" id="KW-0067">ATP-binding</keyword>
<organism evidence="9">
    <name type="scientific">Ornithinibacillus sp. 4-3</name>
    <dbReference type="NCBI Taxonomy" id="3231488"/>
    <lineage>
        <taxon>Bacteria</taxon>
        <taxon>Bacillati</taxon>
        <taxon>Bacillota</taxon>
        <taxon>Bacilli</taxon>
        <taxon>Bacillales</taxon>
        <taxon>Bacillaceae</taxon>
        <taxon>Ornithinibacillus</taxon>
    </lineage>
</organism>
<evidence type="ECO:0000256" key="6">
    <source>
        <dbReference type="ARBA" id="ARBA00022840"/>
    </source>
</evidence>
<feature type="domain" description="GHMP kinase N-terminal" evidence="7">
    <location>
        <begin position="92"/>
        <end position="176"/>
    </location>
</feature>
<accession>A0AB39HRW6</accession>
<evidence type="ECO:0000259" key="8">
    <source>
        <dbReference type="Pfam" id="PF08544"/>
    </source>
</evidence>
<dbReference type="InterPro" id="IPR013750">
    <property type="entry name" value="GHMP_kinase_C_dom"/>
</dbReference>
<dbReference type="GO" id="GO:0004631">
    <property type="term" value="F:phosphomevalonate kinase activity"/>
    <property type="evidence" value="ECO:0007669"/>
    <property type="project" value="UniProtKB-EC"/>
</dbReference>
<evidence type="ECO:0000256" key="1">
    <source>
        <dbReference type="ARBA" id="ARBA00005017"/>
    </source>
</evidence>
<proteinExistence type="predicted"/>
<dbReference type="AlphaFoldDB" id="A0AB39HRW6"/>
<dbReference type="InterPro" id="IPR014721">
    <property type="entry name" value="Ribsml_uS5_D2-typ_fold_subgr"/>
</dbReference>
<keyword evidence="5 9" id="KW-0418">Kinase</keyword>
<evidence type="ECO:0000256" key="5">
    <source>
        <dbReference type="ARBA" id="ARBA00022777"/>
    </source>
</evidence>
<dbReference type="GO" id="GO:0005524">
    <property type="term" value="F:ATP binding"/>
    <property type="evidence" value="ECO:0007669"/>
    <property type="project" value="UniProtKB-KW"/>
</dbReference>
<dbReference type="InterPro" id="IPR005917">
    <property type="entry name" value="Pmev_kinase_bact"/>
</dbReference>
<dbReference type="SUPFAM" id="SSF55060">
    <property type="entry name" value="GHMP Kinase, C-terminal domain"/>
    <property type="match status" value="1"/>
</dbReference>
<dbReference type="NCBIfam" id="TIGR01220">
    <property type="entry name" value="Pmev_kin_Gr_pos"/>
    <property type="match status" value="1"/>
</dbReference>
<dbReference type="EMBL" id="CP162599">
    <property type="protein sequence ID" value="XDK33113.1"/>
    <property type="molecule type" value="Genomic_DNA"/>
</dbReference>
<sequence>MKPQGRFCIKVPGKLMLAGEFAVLEPHQPLVVTAVNRFIYVTCETSEEGSLTLESFQLDQLNWSYANKRVTVLSDDKRIRFVQEAMTITLNYLHEQNIKTTPFSLAVRSELDDRPGVKYGLGSSAAVVTGVVTAILTKFLPGEPAKDVIFKLAAITHFSIQGNGSCADIAASTYGGLVNYYAFDGNWLYHEIIQLDSVQSLVNKEWPCLRIETIEVPKTLLLCVGWTGSPASTSHLVKNVKKLQTENETQYQNFLKESKIAVGLFAKGLKTEDMSLVFQGIRKNRAALVTLGKHANTAIETPLLEELGDRAEQLDGAGKSSGAGGGDCGIAFVSTENEADRLKELWQEAGIFPLEMNIYPLGAHVI</sequence>
<keyword evidence="3 9" id="KW-0808">Transferase</keyword>
<dbReference type="Gene3D" id="3.30.70.890">
    <property type="entry name" value="GHMP kinase, C-terminal domain"/>
    <property type="match status" value="1"/>
</dbReference>
<reference evidence="9" key="1">
    <citation type="submission" date="2024-07" db="EMBL/GenBank/DDBJ databases">
        <title>Halotolerant mesophilic bacterium Ornithinibacillus sp. 4-3, sp. nov., isolated from soil.</title>
        <authorList>
            <person name="Sidarenka A.V."/>
            <person name="Guliayeva D.E."/>
            <person name="Leanovich S.I."/>
            <person name="Hileuskaya K.S."/>
            <person name="Akhremchuk A.E."/>
            <person name="Sikolenko M.A."/>
            <person name="Valentovich L.N."/>
        </authorList>
    </citation>
    <scope>NUCLEOTIDE SEQUENCE</scope>
    <source>
        <strain evidence="9">4-3</strain>
    </source>
</reference>
<keyword evidence="4" id="KW-0547">Nucleotide-binding</keyword>
<evidence type="ECO:0000256" key="2">
    <source>
        <dbReference type="ARBA" id="ARBA00012958"/>
    </source>
</evidence>
<feature type="domain" description="GHMP kinase C-terminal" evidence="8">
    <location>
        <begin position="266"/>
        <end position="350"/>
    </location>
</feature>
<name>A0AB39HRW6_9BACI</name>